<sequence>TSWRVRYAVYDPASRGHTVQFVTRDSVTKNPVWRNLPNGVCIASAASHICCDRLVEEENFTWNYT</sequence>
<gene>
    <name evidence="1" type="ORF">IRJ41_015635</name>
</gene>
<evidence type="ECO:0000313" key="1">
    <source>
        <dbReference type="EMBL" id="KAI7808125.1"/>
    </source>
</evidence>
<protein>
    <submittedName>
        <fullName evidence="1">Uncharacterized protein</fullName>
    </submittedName>
</protein>
<evidence type="ECO:0000313" key="2">
    <source>
        <dbReference type="Proteomes" id="UP001059041"/>
    </source>
</evidence>
<dbReference type="Proteomes" id="UP001059041">
    <property type="component" value="Linkage Group LG7"/>
</dbReference>
<organism evidence="1 2">
    <name type="scientific">Triplophysa rosa</name>
    <name type="common">Cave loach</name>
    <dbReference type="NCBI Taxonomy" id="992332"/>
    <lineage>
        <taxon>Eukaryota</taxon>
        <taxon>Metazoa</taxon>
        <taxon>Chordata</taxon>
        <taxon>Craniata</taxon>
        <taxon>Vertebrata</taxon>
        <taxon>Euteleostomi</taxon>
        <taxon>Actinopterygii</taxon>
        <taxon>Neopterygii</taxon>
        <taxon>Teleostei</taxon>
        <taxon>Ostariophysi</taxon>
        <taxon>Cypriniformes</taxon>
        <taxon>Nemacheilidae</taxon>
        <taxon>Triplophysa</taxon>
    </lineage>
</organism>
<dbReference type="EMBL" id="JAFHDT010000007">
    <property type="protein sequence ID" value="KAI7808125.1"/>
    <property type="molecule type" value="Genomic_DNA"/>
</dbReference>
<accession>A0A9W7WT38</accession>
<proteinExistence type="predicted"/>
<feature type="non-terminal residue" evidence="1">
    <location>
        <position position="65"/>
    </location>
</feature>
<keyword evidence="2" id="KW-1185">Reference proteome</keyword>
<comment type="caution">
    <text evidence="1">The sequence shown here is derived from an EMBL/GenBank/DDBJ whole genome shotgun (WGS) entry which is preliminary data.</text>
</comment>
<reference evidence="1" key="1">
    <citation type="submission" date="2021-02" db="EMBL/GenBank/DDBJ databases">
        <title>Comparative genomics reveals that relaxation of natural selection precedes convergent phenotypic evolution of cavefish.</title>
        <authorList>
            <person name="Peng Z."/>
        </authorList>
    </citation>
    <scope>NUCLEOTIDE SEQUENCE</scope>
    <source>
        <tissue evidence="1">Muscle</tissue>
    </source>
</reference>
<name>A0A9W7WT38_TRIRA</name>
<dbReference type="AlphaFoldDB" id="A0A9W7WT38"/>